<evidence type="ECO:0000313" key="2">
    <source>
        <dbReference type="Proteomes" id="UP000319700"/>
    </source>
</evidence>
<dbReference type="RefSeq" id="WP_140504871.1">
    <property type="nucleotide sequence ID" value="NZ_RCZH01000003.1"/>
</dbReference>
<accession>A0A502F5B0</accession>
<dbReference type="EMBL" id="RCZH01000003">
    <property type="protein sequence ID" value="TPG44139.1"/>
    <property type="molecule type" value="Genomic_DNA"/>
</dbReference>
<sequence>MILIQSISQDYSTSVVIQWLCDTNEDFIRLNNKSFIDQITFSENIFRIKINDKIIDLSQFKSYWFRRGSFDFESKLNQNVEMKIPIEGYLKGENLIIKEAIDHYLLKNVKSIGNYKTSQNNKIIACEVAKNMGFKIPDFIITTEKIELLKFYKKHPQIISKSLYGLPGFLANNVDYSAKTRIIELSDIKDCTDNFGVSLFQQYVEKKIELRVFFLNDKFYPSAIFSQNDVQTKIDFRNYNKDKPNRVVPYKLPDDVIEKLKKINQELALNTGSYDLILTPKNEYYFLEVNPIGQFAQVSLPCNYYLEKEIAKELSNA</sequence>
<name>A0A502F5B0_9FLAO</name>
<dbReference type="GO" id="GO:0016879">
    <property type="term" value="F:ligase activity, forming carbon-nitrogen bonds"/>
    <property type="evidence" value="ECO:0007669"/>
    <property type="project" value="TreeGrafter"/>
</dbReference>
<gene>
    <name evidence="1" type="primary">gwsG</name>
    <name evidence="1" type="ORF">EAH81_06225</name>
</gene>
<protein>
    <submittedName>
        <fullName evidence="1">Grasp-with-spasm system ATP-grasp peptide maturase</fullName>
    </submittedName>
</protein>
<evidence type="ECO:0000313" key="1">
    <source>
        <dbReference type="EMBL" id="TPG44139.1"/>
    </source>
</evidence>
<organism evidence="1 2">
    <name type="scientific">Flavobacterium pectinovorum</name>
    <dbReference type="NCBI Taxonomy" id="29533"/>
    <lineage>
        <taxon>Bacteria</taxon>
        <taxon>Pseudomonadati</taxon>
        <taxon>Bacteroidota</taxon>
        <taxon>Flavobacteriia</taxon>
        <taxon>Flavobacteriales</taxon>
        <taxon>Flavobacteriaceae</taxon>
        <taxon>Flavobacterium</taxon>
    </lineage>
</organism>
<dbReference type="InterPro" id="IPR026455">
    <property type="entry name" value="GRASP_w_spasm"/>
</dbReference>
<dbReference type="NCBIfam" id="TIGR04192">
    <property type="entry name" value="GRASP_w_spasm"/>
    <property type="match status" value="1"/>
</dbReference>
<dbReference type="GO" id="GO:0005737">
    <property type="term" value="C:cytoplasm"/>
    <property type="evidence" value="ECO:0007669"/>
    <property type="project" value="TreeGrafter"/>
</dbReference>
<dbReference type="PANTHER" id="PTHR21621:SF0">
    <property type="entry name" value="BETA-CITRYLGLUTAMATE SYNTHASE B-RELATED"/>
    <property type="match status" value="1"/>
</dbReference>
<dbReference type="OrthoDB" id="583309at2"/>
<reference evidence="1 2" key="1">
    <citation type="journal article" date="2019" name="Environ. Microbiol.">
        <title>Species interactions and distinct microbial communities in high Arctic permafrost affected cryosols are associated with the CH4 and CO2 gas fluxes.</title>
        <authorList>
            <person name="Altshuler I."/>
            <person name="Hamel J."/>
            <person name="Turney S."/>
            <person name="Magnuson E."/>
            <person name="Levesque R."/>
            <person name="Greer C."/>
            <person name="Whyte L.G."/>
        </authorList>
    </citation>
    <scope>NUCLEOTIDE SEQUENCE [LARGE SCALE GENOMIC DNA]</scope>
    <source>
        <strain evidence="1 2">42</strain>
    </source>
</reference>
<dbReference type="Gene3D" id="3.30.470.20">
    <property type="entry name" value="ATP-grasp fold, B domain"/>
    <property type="match status" value="1"/>
</dbReference>
<dbReference type="PANTHER" id="PTHR21621">
    <property type="entry name" value="RIBOSOMAL PROTEIN S6 MODIFICATION PROTEIN"/>
    <property type="match status" value="1"/>
</dbReference>
<comment type="caution">
    <text evidence="1">The sequence shown here is derived from an EMBL/GenBank/DDBJ whole genome shotgun (WGS) entry which is preliminary data.</text>
</comment>
<proteinExistence type="predicted"/>
<dbReference type="Proteomes" id="UP000319700">
    <property type="component" value="Unassembled WGS sequence"/>
</dbReference>
<dbReference type="AlphaFoldDB" id="A0A502F5B0"/>
<keyword evidence="2" id="KW-1185">Reference proteome</keyword>
<dbReference type="SUPFAM" id="SSF56059">
    <property type="entry name" value="Glutathione synthetase ATP-binding domain-like"/>
    <property type="match status" value="1"/>
</dbReference>